<dbReference type="Proteomes" id="UP000716446">
    <property type="component" value="Unassembled WGS sequence"/>
</dbReference>
<name>A0A9N8PEX7_9PEZI</name>
<comment type="caution">
    <text evidence="1">The sequence shown here is derived from an EMBL/GenBank/DDBJ whole genome shotgun (WGS) entry which is preliminary data.</text>
</comment>
<dbReference type="EMBL" id="CAIJEN010000013">
    <property type="protein sequence ID" value="CAD0092326.1"/>
    <property type="molecule type" value="Genomic_DNA"/>
</dbReference>
<keyword evidence="2" id="KW-1185">Reference proteome</keyword>
<evidence type="ECO:0000313" key="1">
    <source>
        <dbReference type="EMBL" id="CAD0092326.1"/>
    </source>
</evidence>
<organism evidence="1 2">
    <name type="scientific">Aureobasidium vineae</name>
    <dbReference type="NCBI Taxonomy" id="2773715"/>
    <lineage>
        <taxon>Eukaryota</taxon>
        <taxon>Fungi</taxon>
        <taxon>Dikarya</taxon>
        <taxon>Ascomycota</taxon>
        <taxon>Pezizomycotina</taxon>
        <taxon>Dothideomycetes</taxon>
        <taxon>Dothideomycetidae</taxon>
        <taxon>Dothideales</taxon>
        <taxon>Saccotheciaceae</taxon>
        <taxon>Aureobasidium</taxon>
    </lineage>
</organism>
<reference evidence="1" key="1">
    <citation type="submission" date="2020-06" db="EMBL/GenBank/DDBJ databases">
        <authorList>
            <person name="Onetto C."/>
        </authorList>
    </citation>
    <scope>NUCLEOTIDE SEQUENCE</scope>
</reference>
<accession>A0A9N8PEX7</accession>
<protein>
    <submittedName>
        <fullName evidence="1">Uncharacterized protein</fullName>
    </submittedName>
</protein>
<gene>
    <name evidence="1" type="ORF">AWRI4619_LOCUS7336</name>
</gene>
<evidence type="ECO:0000313" key="2">
    <source>
        <dbReference type="Proteomes" id="UP000716446"/>
    </source>
</evidence>
<sequence>MLSWVSNVKVLHFCPQIFDDNDDDKFKTFSKAISHLSLEELSLQDVFTRQETMVNLLEKLGPTLRRLTMLCSITGS</sequence>
<proteinExistence type="predicted"/>
<dbReference type="AlphaFoldDB" id="A0A9N8PEX7"/>